<gene>
    <name evidence="1" type="ORF">MBO_05249</name>
</gene>
<evidence type="ECO:0000313" key="1">
    <source>
        <dbReference type="EMBL" id="KDN25187.1"/>
    </source>
</evidence>
<dbReference type="Proteomes" id="UP000035860">
    <property type="component" value="Unassembled WGS sequence"/>
</dbReference>
<protein>
    <submittedName>
        <fullName evidence="1">Uncharacterized protein</fullName>
    </submittedName>
</protein>
<comment type="caution">
    <text evidence="1">The sequence shown here is derived from an EMBL/GenBank/DDBJ whole genome shotgun (WGS) entry which is preliminary data.</text>
</comment>
<accession>A0A066UH77</accession>
<dbReference type="EMBL" id="AOMT01000022">
    <property type="protein sequence ID" value="KDN25187.1"/>
    <property type="molecule type" value="Genomic_DNA"/>
</dbReference>
<organism evidence="1 2">
    <name type="scientific">Moraxella bovoculi 237</name>
    <dbReference type="NCBI Taxonomy" id="743974"/>
    <lineage>
        <taxon>Bacteria</taxon>
        <taxon>Pseudomonadati</taxon>
        <taxon>Pseudomonadota</taxon>
        <taxon>Gammaproteobacteria</taxon>
        <taxon>Moraxellales</taxon>
        <taxon>Moraxellaceae</taxon>
        <taxon>Moraxella</taxon>
    </lineage>
</organism>
<name>A0A066UH77_9GAMM</name>
<dbReference type="AlphaFoldDB" id="A0A066UH77"/>
<proteinExistence type="predicted"/>
<sequence length="70" mass="8146">MYIISYDKDKKDNLMQAIHHHADEMLYEYKNLGSMLAIKISAEDINGRINDYKRIDGVIQITKSQTVCLQ</sequence>
<reference evidence="1 2" key="1">
    <citation type="journal article" date="2014" name="Genome Announc.">
        <title>Draft Genome Sequence of Moraxella bovoculi Strain 237T (ATCC BAA-1259T) Isolated from a Calf with Infectious Bovine Keratoconjunctivitis.</title>
        <authorList>
            <person name="Calcutt M.J."/>
            <person name="Foecking M.F."/>
            <person name="Martin N.T."/>
            <person name="Mhlanga-Mutangadura T."/>
            <person name="Reilly T.J."/>
        </authorList>
    </citation>
    <scope>NUCLEOTIDE SEQUENCE [LARGE SCALE GENOMIC DNA]</scope>
    <source>
        <strain evidence="1 2">237</strain>
    </source>
</reference>
<evidence type="ECO:0000313" key="2">
    <source>
        <dbReference type="Proteomes" id="UP000035860"/>
    </source>
</evidence>
<keyword evidence="2" id="KW-1185">Reference proteome</keyword>